<feature type="transmembrane region" description="Helical" evidence="3">
    <location>
        <begin position="933"/>
        <end position="950"/>
    </location>
</feature>
<dbReference type="SUPFAM" id="SSF52540">
    <property type="entry name" value="P-loop containing nucleoside triphosphate hydrolases"/>
    <property type="match status" value="1"/>
</dbReference>
<dbReference type="PANTHER" id="PTHR10622:SF10">
    <property type="entry name" value="HET DOMAIN-CONTAINING PROTEIN"/>
    <property type="match status" value="1"/>
</dbReference>
<sequence>MRLLNVRTFQLAEFHDGNRPKYAIASHRWSNEEVTLRDVRERRDTDKIGYTKIVNFAKYVREHVPGVEWLWIDTCCIDKNSAAEHQYSINSMFRWYRDAVVCIAYLADVNEAGDMSAFVRSAWFTRGWTLQELLAPRLVVFVTATWQVVGNKGASTYADCGIPSGPGLEKIIYKITGIQMRVLHDYTASTDLSIDEKLRWMNQRCTTRREDESYALLGIFDVFLPVIYGEGDHARERLLAKIYRNLAPSQLQEMVKWLSPADPWANHRLARQVHEPGTGSWLLRSTSYQKWKSLSTGHLWLFGPPGCGKTILCSTAIEDIKAYCETQPNSAYGVFYLFFSDNRKQYLRDLLCSLIIQLGRTGRAFSMLEQAFHKLNRSVPGVDELENILLACLAPYDEVYLLIDALDECPEENNARYHIARCLLRLSMQAENLKILVTSRELPDIRAWMKDLKVTPLAIPTDSVNEDIRQYVGQQLSQDDRLSQLDHKTKELIVESLVNKADGMFKWAVGQLQELKKLNSTEHAFVVEALNSLSSIDDSIASQSDDSSSVYAESILSFATSASSASTLIGDAVSDDLVNDFVRCLFCNNDLLPLNLAAITDAAIGVEKFRKNLNRLIRHYGNDLKGETTSKDEVRVARVMRQGNVAIRAAQSILDITENVQQRHRYPGLVIVQGEVGSLAAESKVLQPISLQPFPEDEVDDDTSASEDDTSASEDEFEDPGLAQETFSDVKGAFLESRAYARFKERLLDFVNRPSQKRILKAIGSQAISSAGVPLNVTALKAVALELSFVSANAVTLSYGERLSCSDILKGLIETWMGESWDWSPLARRKYALKDKWCRVLWKTPSDGIDYVDLPLKAAGALWNTMQSAPNFVAIVGGPQRSRDCTGSEVAHADTASPLSAAPNLLRRMTSVRSQSKGVMVGKFAQLLHSTDFVLGLLGASVLVNSYFILWRPMPSFVPVLAVTGTVLSVTWCLKLADRFGLPATAIFSGHSIGSSSHFLHPVSHAAVPIIQIPQQTHGNPVPSTGAISGTSLSTSIPSPVAGVPPGSIAAPVSKPTGSQNTQTQYKQPEPRHVFLCVRNGTAYKFSNLETHVLRSDSEFFRRLKSEYLLLRGSFKRWFSWWQYDRCDFYQFSKYPMTGEDEAVPQHIGYPETTNAEYYYDPRPIDPCPPSGPISDQEFRNRFHKSCHRYYSWHLWHKRKLAGRLHGQQAIARLPKRDTALNMQDGKREIFWGLYARERRSFARVFAYGLLANTPSIVFFFLWLFRWGHASDLQNAAVPAGMSLSLTMLFMALLYESREIELR</sequence>
<dbReference type="InterPro" id="IPR010730">
    <property type="entry name" value="HET"/>
</dbReference>
<evidence type="ECO:0000313" key="6">
    <source>
        <dbReference type="EMBL" id="PPJ56174.1"/>
    </source>
</evidence>
<comment type="caution">
    <text evidence="6">The sequence shown here is derived from an EMBL/GenBank/DDBJ whole genome shotgun (WGS) entry which is preliminary data.</text>
</comment>
<gene>
    <name evidence="6" type="ORF">CBER1_09082</name>
</gene>
<evidence type="ECO:0000259" key="4">
    <source>
        <dbReference type="Pfam" id="PF06985"/>
    </source>
</evidence>
<evidence type="ECO:0008006" key="8">
    <source>
        <dbReference type="Google" id="ProtNLM"/>
    </source>
</evidence>
<dbReference type="Pfam" id="PF24883">
    <property type="entry name" value="NPHP3_N"/>
    <property type="match status" value="1"/>
</dbReference>
<feature type="compositionally biased region" description="Acidic residues" evidence="2">
    <location>
        <begin position="695"/>
        <end position="719"/>
    </location>
</feature>
<keyword evidence="1" id="KW-0677">Repeat</keyword>
<feature type="domain" description="Nephrocystin 3-like N-terminal" evidence="5">
    <location>
        <begin position="277"/>
        <end position="440"/>
    </location>
</feature>
<keyword evidence="3" id="KW-0472">Membrane</keyword>
<feature type="transmembrane region" description="Helical" evidence="3">
    <location>
        <begin position="1277"/>
        <end position="1295"/>
    </location>
</feature>
<dbReference type="EMBL" id="PNEN01000524">
    <property type="protein sequence ID" value="PPJ56174.1"/>
    <property type="molecule type" value="Genomic_DNA"/>
</dbReference>
<protein>
    <recommendedName>
        <fullName evidence="8">NACHT domain-containing protein</fullName>
    </recommendedName>
</protein>
<accession>A0A2S6C8W2</accession>
<feature type="domain" description="Heterokaryon incompatibility" evidence="4">
    <location>
        <begin position="22"/>
        <end position="112"/>
    </location>
</feature>
<reference evidence="7" key="1">
    <citation type="journal article" date="2017" name="bioRxiv">
        <title>Conservation of a gene cluster reveals novel cercosporin biosynthetic mechanisms and extends production to the genus Colletotrichum.</title>
        <authorList>
            <person name="de Jonge R."/>
            <person name="Ebert M.K."/>
            <person name="Huitt-Roehl C.R."/>
            <person name="Pal P."/>
            <person name="Suttle J.C."/>
            <person name="Spanner R.E."/>
            <person name="Neubauer J.D."/>
            <person name="Jurick W.M.II."/>
            <person name="Stott K.A."/>
            <person name="Secor G.A."/>
            <person name="Thomma B.P.H.J."/>
            <person name="Van de Peer Y."/>
            <person name="Townsend C.A."/>
            <person name="Bolton M.D."/>
        </authorList>
    </citation>
    <scope>NUCLEOTIDE SEQUENCE [LARGE SCALE GENOMIC DNA]</scope>
    <source>
        <strain evidence="7">CBS538.71</strain>
    </source>
</reference>
<dbReference type="STRING" id="357750.A0A2S6C8W2"/>
<evidence type="ECO:0000256" key="1">
    <source>
        <dbReference type="ARBA" id="ARBA00022737"/>
    </source>
</evidence>
<dbReference type="Gene3D" id="3.40.50.300">
    <property type="entry name" value="P-loop containing nucleotide triphosphate hydrolases"/>
    <property type="match status" value="1"/>
</dbReference>
<organism evidence="6 7">
    <name type="scientific">Cercospora berteroae</name>
    <dbReference type="NCBI Taxonomy" id="357750"/>
    <lineage>
        <taxon>Eukaryota</taxon>
        <taxon>Fungi</taxon>
        <taxon>Dikarya</taxon>
        <taxon>Ascomycota</taxon>
        <taxon>Pezizomycotina</taxon>
        <taxon>Dothideomycetes</taxon>
        <taxon>Dothideomycetidae</taxon>
        <taxon>Mycosphaerellales</taxon>
        <taxon>Mycosphaerellaceae</taxon>
        <taxon>Cercospora</taxon>
    </lineage>
</organism>
<evidence type="ECO:0000256" key="2">
    <source>
        <dbReference type="SAM" id="MobiDB-lite"/>
    </source>
</evidence>
<evidence type="ECO:0000256" key="3">
    <source>
        <dbReference type="SAM" id="Phobius"/>
    </source>
</evidence>
<dbReference type="InterPro" id="IPR027417">
    <property type="entry name" value="P-loop_NTPase"/>
</dbReference>
<dbReference type="Pfam" id="PF06985">
    <property type="entry name" value="HET"/>
    <property type="match status" value="1"/>
</dbReference>
<evidence type="ECO:0000259" key="5">
    <source>
        <dbReference type="Pfam" id="PF24883"/>
    </source>
</evidence>
<dbReference type="PANTHER" id="PTHR10622">
    <property type="entry name" value="HET DOMAIN-CONTAINING PROTEIN"/>
    <property type="match status" value="1"/>
</dbReference>
<feature type="transmembrane region" description="Helical" evidence="3">
    <location>
        <begin position="1245"/>
        <end position="1265"/>
    </location>
</feature>
<dbReference type="InterPro" id="IPR056884">
    <property type="entry name" value="NPHP3-like_N"/>
</dbReference>
<keyword evidence="7" id="KW-1185">Reference proteome</keyword>
<dbReference type="OrthoDB" id="1577640at2759"/>
<proteinExistence type="predicted"/>
<keyword evidence="3" id="KW-0812">Transmembrane</keyword>
<dbReference type="Proteomes" id="UP000237631">
    <property type="component" value="Unassembled WGS sequence"/>
</dbReference>
<feature type="region of interest" description="Disordered" evidence="2">
    <location>
        <begin position="691"/>
        <end position="721"/>
    </location>
</feature>
<keyword evidence="3" id="KW-1133">Transmembrane helix</keyword>
<evidence type="ECO:0000313" key="7">
    <source>
        <dbReference type="Proteomes" id="UP000237631"/>
    </source>
</evidence>
<name>A0A2S6C8W2_9PEZI</name>